<name>A0ABS9HY76_9GAMM</name>
<organism evidence="1 2">
    <name type="scientific">Marilutibacter chinensis</name>
    <dbReference type="NCBI Taxonomy" id="2912247"/>
    <lineage>
        <taxon>Bacteria</taxon>
        <taxon>Pseudomonadati</taxon>
        <taxon>Pseudomonadota</taxon>
        <taxon>Gammaproteobacteria</taxon>
        <taxon>Lysobacterales</taxon>
        <taxon>Lysobacteraceae</taxon>
        <taxon>Marilutibacter</taxon>
    </lineage>
</organism>
<dbReference type="RefSeq" id="WP_237056872.1">
    <property type="nucleotide sequence ID" value="NZ_JAKJPO010000022.1"/>
</dbReference>
<comment type="caution">
    <text evidence="1">The sequence shown here is derived from an EMBL/GenBank/DDBJ whole genome shotgun (WGS) entry which is preliminary data.</text>
</comment>
<reference evidence="1" key="1">
    <citation type="submission" date="2022-01" db="EMBL/GenBank/DDBJ databases">
        <title>Lysobacter chinensis sp. nov., a bacterium isolated from cow dung compost.</title>
        <authorList>
            <person name="Liu Y."/>
        </authorList>
    </citation>
    <scope>NUCLEOTIDE SEQUENCE</scope>
    <source>
        <strain evidence="1">TLK-CK17</strain>
    </source>
</reference>
<gene>
    <name evidence="1" type="ORF">L3V18_18490</name>
</gene>
<evidence type="ECO:0000313" key="1">
    <source>
        <dbReference type="EMBL" id="MCF7223753.1"/>
    </source>
</evidence>
<dbReference type="Proteomes" id="UP001430796">
    <property type="component" value="Unassembled WGS sequence"/>
</dbReference>
<sequence>MFVGIDFAPLPNRALNTAAADAMELLGFNDFEYVVVGNREVPYLNDLDIAIGRNQLASHLKLARGGCFWTALDAYLESRNIGEYVIRDKFRQFHFATPFFRMHASPAFVKTDVFIGEIGWMKALTSGAPKESRYKAIYRNLLLMSVFLELKWPAENGVGNEYFRYALNFRDGLRRRRFRQVHPSRQDGIPKRVTIHEEFITSDPNDIPRILFDGKSEWTDIDSFEKLYLLLGGDSFRYSSFLPAICQNFLMSLHKGKMRLPEKDIEWLSSGGQRSGYA</sequence>
<accession>A0ABS9HY76</accession>
<keyword evidence="2" id="KW-1185">Reference proteome</keyword>
<protein>
    <submittedName>
        <fullName evidence="1">Uncharacterized protein</fullName>
    </submittedName>
</protein>
<evidence type="ECO:0000313" key="2">
    <source>
        <dbReference type="Proteomes" id="UP001430796"/>
    </source>
</evidence>
<reference evidence="1" key="2">
    <citation type="submission" date="2022-01" db="EMBL/GenBank/DDBJ databases">
        <authorList>
            <person name="Zhou L.Y."/>
        </authorList>
    </citation>
    <scope>NUCLEOTIDE SEQUENCE</scope>
    <source>
        <strain evidence="1">TLK-CK17</strain>
    </source>
</reference>
<proteinExistence type="predicted"/>
<dbReference type="EMBL" id="JAKJPO010000022">
    <property type="protein sequence ID" value="MCF7223753.1"/>
    <property type="molecule type" value="Genomic_DNA"/>
</dbReference>